<reference evidence="2" key="1">
    <citation type="journal article" date="2022" name="Mol. Ecol. Resour.">
        <title>The genomes of chicory, endive, great burdock and yacon provide insights into Asteraceae palaeo-polyploidization history and plant inulin production.</title>
        <authorList>
            <person name="Fan W."/>
            <person name="Wang S."/>
            <person name="Wang H."/>
            <person name="Wang A."/>
            <person name="Jiang F."/>
            <person name="Liu H."/>
            <person name="Zhao H."/>
            <person name="Xu D."/>
            <person name="Zhang Y."/>
        </authorList>
    </citation>
    <scope>NUCLEOTIDE SEQUENCE [LARGE SCALE GENOMIC DNA]</scope>
    <source>
        <strain evidence="2">cv. Yunnan</strain>
    </source>
</reference>
<dbReference type="EMBL" id="CM042025">
    <property type="protein sequence ID" value="KAI3808382.1"/>
    <property type="molecule type" value="Genomic_DNA"/>
</dbReference>
<name>A0ACB9IKR3_9ASTR</name>
<proteinExistence type="predicted"/>
<comment type="caution">
    <text evidence="1">The sequence shown here is derived from an EMBL/GenBank/DDBJ whole genome shotgun (WGS) entry which is preliminary data.</text>
</comment>
<evidence type="ECO:0000313" key="1">
    <source>
        <dbReference type="EMBL" id="KAI3808382.1"/>
    </source>
</evidence>
<dbReference type="Proteomes" id="UP001056120">
    <property type="component" value="Linkage Group LG08"/>
</dbReference>
<gene>
    <name evidence="1" type="ORF">L1987_24331</name>
</gene>
<protein>
    <submittedName>
        <fullName evidence="1">Uncharacterized protein</fullName>
    </submittedName>
</protein>
<keyword evidence="2" id="KW-1185">Reference proteome</keyword>
<reference evidence="1 2" key="2">
    <citation type="journal article" date="2022" name="Mol. Ecol. Resour.">
        <title>The genomes of chicory, endive, great burdock and yacon provide insights into Asteraceae paleo-polyploidization history and plant inulin production.</title>
        <authorList>
            <person name="Fan W."/>
            <person name="Wang S."/>
            <person name="Wang H."/>
            <person name="Wang A."/>
            <person name="Jiang F."/>
            <person name="Liu H."/>
            <person name="Zhao H."/>
            <person name="Xu D."/>
            <person name="Zhang Y."/>
        </authorList>
    </citation>
    <scope>NUCLEOTIDE SEQUENCE [LARGE SCALE GENOMIC DNA]</scope>
    <source>
        <strain evidence="2">cv. Yunnan</strain>
        <tissue evidence="1">Leaves</tissue>
    </source>
</reference>
<evidence type="ECO:0000313" key="2">
    <source>
        <dbReference type="Proteomes" id="UP001056120"/>
    </source>
</evidence>
<organism evidence="1 2">
    <name type="scientific">Smallanthus sonchifolius</name>
    <dbReference type="NCBI Taxonomy" id="185202"/>
    <lineage>
        <taxon>Eukaryota</taxon>
        <taxon>Viridiplantae</taxon>
        <taxon>Streptophyta</taxon>
        <taxon>Embryophyta</taxon>
        <taxon>Tracheophyta</taxon>
        <taxon>Spermatophyta</taxon>
        <taxon>Magnoliopsida</taxon>
        <taxon>eudicotyledons</taxon>
        <taxon>Gunneridae</taxon>
        <taxon>Pentapetalae</taxon>
        <taxon>asterids</taxon>
        <taxon>campanulids</taxon>
        <taxon>Asterales</taxon>
        <taxon>Asteraceae</taxon>
        <taxon>Asteroideae</taxon>
        <taxon>Heliantheae alliance</taxon>
        <taxon>Millerieae</taxon>
        <taxon>Smallanthus</taxon>
    </lineage>
</organism>
<sequence length="309" mass="34505">MAVLVMLLVLLLTEPGFSQTNDHNNDTNVLIGKFCGRNAVASLPNFIKNRNTTLDDLRMQLLSKRVLYARAQTLNDGDSVYATVQCRNYLSVDQCVDCFDAGVSKLINCTAANGYISFDDCFIRYEDFAEFYNNPYFLMDGSGLQFLLCGNQSTSQPTTFNQLVDGVLSNIRDATPKTSNFYVASTRQNISENATVYATTQCIENINQAICRTCMNTTYDKLTDCFPSTQGSFSDMACFARYSETPFFNDNETMDITNILKGHSSKPVAIVVATVGGAVLCFLLWLLYRLWKKSKKTEQGDSISVLCMR</sequence>
<accession>A0ACB9IKR3</accession>